<reference evidence="1" key="1">
    <citation type="submission" date="2021-10" db="EMBL/GenBank/DDBJ databases">
        <title>Psilocybe cubensis genome.</title>
        <authorList>
            <person name="Mckernan K.J."/>
            <person name="Crawford S."/>
            <person name="Trippe A."/>
            <person name="Kane L.T."/>
            <person name="Mclaughlin S."/>
        </authorList>
    </citation>
    <scope>NUCLEOTIDE SEQUENCE</scope>
    <source>
        <strain evidence="1">MGC-MH-2018</strain>
    </source>
</reference>
<proteinExistence type="predicted"/>
<keyword evidence="2" id="KW-1185">Reference proteome</keyword>
<evidence type="ECO:0000313" key="2">
    <source>
        <dbReference type="Proteomes" id="UP000664032"/>
    </source>
</evidence>
<evidence type="ECO:0000313" key="1">
    <source>
        <dbReference type="EMBL" id="KAH9478006.1"/>
    </source>
</evidence>
<gene>
    <name evidence="1" type="ORF">JR316_0010239</name>
</gene>
<dbReference type="EMBL" id="JAFIQS020000009">
    <property type="protein sequence ID" value="KAH9478006.1"/>
    <property type="molecule type" value="Genomic_DNA"/>
</dbReference>
<accession>A0ACB8GR15</accession>
<sequence length="156" mass="17352">MAMLFLVISSLGAWIITEGIPPTSAVNVLEGTFCVTRTSNHRFSRFWIPALSFESLLCVMALNIALRTMKSTGSFLRRSRSLMSILIRDSVFYFFMSAPLGMVEAPIGFSIAMSSVFASRMLVNLREAADPQVPYLRPQEIMSDFAIGVAHTHETH</sequence>
<name>A0ACB8GR15_PSICU</name>
<dbReference type="Proteomes" id="UP000664032">
    <property type="component" value="Unassembled WGS sequence"/>
</dbReference>
<organism evidence="1 2">
    <name type="scientific">Psilocybe cubensis</name>
    <name type="common">Psychedelic mushroom</name>
    <name type="synonym">Stropharia cubensis</name>
    <dbReference type="NCBI Taxonomy" id="181762"/>
    <lineage>
        <taxon>Eukaryota</taxon>
        <taxon>Fungi</taxon>
        <taxon>Dikarya</taxon>
        <taxon>Basidiomycota</taxon>
        <taxon>Agaricomycotina</taxon>
        <taxon>Agaricomycetes</taxon>
        <taxon>Agaricomycetidae</taxon>
        <taxon>Agaricales</taxon>
        <taxon>Agaricineae</taxon>
        <taxon>Strophariaceae</taxon>
        <taxon>Psilocybe</taxon>
    </lineage>
</organism>
<protein>
    <submittedName>
        <fullName evidence="1">Uncharacterized protein</fullName>
    </submittedName>
</protein>
<comment type="caution">
    <text evidence="1">The sequence shown here is derived from an EMBL/GenBank/DDBJ whole genome shotgun (WGS) entry which is preliminary data.</text>
</comment>